<dbReference type="GO" id="GO:0003677">
    <property type="term" value="F:DNA binding"/>
    <property type="evidence" value="ECO:0007669"/>
    <property type="project" value="UniProtKB-KW"/>
</dbReference>
<dbReference type="PROSITE" id="PS50949">
    <property type="entry name" value="HTH_GNTR"/>
    <property type="match status" value="1"/>
</dbReference>
<evidence type="ECO:0000313" key="5">
    <source>
        <dbReference type="EMBL" id="PZE21315.1"/>
    </source>
</evidence>
<dbReference type="InterPro" id="IPR036388">
    <property type="entry name" value="WH-like_DNA-bd_sf"/>
</dbReference>
<keyword evidence="1" id="KW-0805">Transcription regulation</keyword>
<evidence type="ECO:0000256" key="3">
    <source>
        <dbReference type="ARBA" id="ARBA00023163"/>
    </source>
</evidence>
<dbReference type="EMBL" id="NHRJ02000003">
    <property type="protein sequence ID" value="PZE21315.1"/>
    <property type="molecule type" value="Genomic_DNA"/>
</dbReference>
<dbReference type="SUPFAM" id="SSF46785">
    <property type="entry name" value="Winged helix' DNA-binding domain"/>
    <property type="match status" value="1"/>
</dbReference>
<gene>
    <name evidence="5" type="ORF">CBW46_008085</name>
</gene>
<proteinExistence type="predicted"/>
<dbReference type="CDD" id="cd07377">
    <property type="entry name" value="WHTH_GntR"/>
    <property type="match status" value="1"/>
</dbReference>
<feature type="domain" description="HTH gntR-type" evidence="4">
    <location>
        <begin position="9"/>
        <end position="77"/>
    </location>
</feature>
<dbReference type="RefSeq" id="WP_089199511.1">
    <property type="nucleotide sequence ID" value="NZ_NHRJ02000003.1"/>
</dbReference>
<dbReference type="SMART" id="SM00345">
    <property type="entry name" value="HTH_GNTR"/>
    <property type="match status" value="1"/>
</dbReference>
<dbReference type="InterPro" id="IPR000524">
    <property type="entry name" value="Tscrpt_reg_HTH_GntR"/>
</dbReference>
<evidence type="ECO:0000256" key="2">
    <source>
        <dbReference type="ARBA" id="ARBA00023125"/>
    </source>
</evidence>
<dbReference type="PANTHER" id="PTHR38445">
    <property type="entry name" value="HTH-TYPE TRANSCRIPTIONAL REPRESSOR YTRA"/>
    <property type="match status" value="1"/>
</dbReference>
<dbReference type="OrthoDB" id="362473at2"/>
<sequence length="122" mass="13936">MVEPFSNAQPIYVQLVQRICRQIVSREVQPGDKLPSVRNLAVQFGVNPNTIQRVNMELERMGVVESRRGQGIYVTEDTSRLTLLRAQLKEEQITRFTNEMRELGYTGEEIVAGVQAFVNAQR</sequence>
<dbReference type="Gene3D" id="1.10.10.10">
    <property type="entry name" value="Winged helix-like DNA-binding domain superfamily/Winged helix DNA-binding domain"/>
    <property type="match status" value="1"/>
</dbReference>
<dbReference type="Proteomes" id="UP000214746">
    <property type="component" value="Unassembled WGS sequence"/>
</dbReference>
<keyword evidence="6" id="KW-1185">Reference proteome</keyword>
<dbReference type="AlphaFoldDB" id="A0A2W1NP98"/>
<keyword evidence="3" id="KW-0804">Transcription</keyword>
<evidence type="ECO:0000313" key="6">
    <source>
        <dbReference type="Proteomes" id="UP000214746"/>
    </source>
</evidence>
<dbReference type="PANTHER" id="PTHR38445:SF6">
    <property type="entry name" value="GNTR-FAMILY TRANSCRIPTIONAL REGULATOR"/>
    <property type="match status" value="1"/>
</dbReference>
<name>A0A2W1NP98_PAEXE</name>
<reference evidence="5" key="1">
    <citation type="submission" date="2018-06" db="EMBL/GenBank/DDBJ databases">
        <title>Paenibacillus xerothermodurans sp. nov. an extremely dry heat resistant spore forming bacterium isolated from the soil of Cape Canaveral, Florida.</title>
        <authorList>
            <person name="Seuylemezian A."/>
            <person name="Kaur N."/>
            <person name="Patil P."/>
            <person name="Patil P."/>
            <person name="Mayilraj S."/>
            <person name="Vaishampayan P."/>
        </authorList>
    </citation>
    <scope>NUCLEOTIDE SEQUENCE [LARGE SCALE GENOMIC DNA]</scope>
    <source>
        <strain evidence="5">ATCC 27380</strain>
    </source>
</reference>
<dbReference type="GO" id="GO:0003700">
    <property type="term" value="F:DNA-binding transcription factor activity"/>
    <property type="evidence" value="ECO:0007669"/>
    <property type="project" value="InterPro"/>
</dbReference>
<comment type="caution">
    <text evidence="5">The sequence shown here is derived from an EMBL/GenBank/DDBJ whole genome shotgun (WGS) entry which is preliminary data.</text>
</comment>
<organism evidence="5 6">
    <name type="scientific">Paenibacillus xerothermodurans</name>
    <dbReference type="NCBI Taxonomy" id="1977292"/>
    <lineage>
        <taxon>Bacteria</taxon>
        <taxon>Bacillati</taxon>
        <taxon>Bacillota</taxon>
        <taxon>Bacilli</taxon>
        <taxon>Bacillales</taxon>
        <taxon>Paenibacillaceae</taxon>
        <taxon>Paenibacillus</taxon>
    </lineage>
</organism>
<accession>A0A2W1NP98</accession>
<keyword evidence="2" id="KW-0238">DNA-binding</keyword>
<evidence type="ECO:0000256" key="1">
    <source>
        <dbReference type="ARBA" id="ARBA00023015"/>
    </source>
</evidence>
<dbReference type="Pfam" id="PF00392">
    <property type="entry name" value="GntR"/>
    <property type="match status" value="1"/>
</dbReference>
<protein>
    <submittedName>
        <fullName evidence="5">GntR family transcriptional regulator</fullName>
    </submittedName>
</protein>
<evidence type="ECO:0000259" key="4">
    <source>
        <dbReference type="PROSITE" id="PS50949"/>
    </source>
</evidence>
<dbReference type="InterPro" id="IPR036390">
    <property type="entry name" value="WH_DNA-bd_sf"/>
</dbReference>